<dbReference type="AlphaFoldDB" id="A0A0E9REK8"/>
<dbReference type="EMBL" id="GBXM01080986">
    <property type="protein sequence ID" value="JAH27591.1"/>
    <property type="molecule type" value="Transcribed_RNA"/>
</dbReference>
<organism evidence="1">
    <name type="scientific">Anguilla anguilla</name>
    <name type="common">European freshwater eel</name>
    <name type="synonym">Muraena anguilla</name>
    <dbReference type="NCBI Taxonomy" id="7936"/>
    <lineage>
        <taxon>Eukaryota</taxon>
        <taxon>Metazoa</taxon>
        <taxon>Chordata</taxon>
        <taxon>Craniata</taxon>
        <taxon>Vertebrata</taxon>
        <taxon>Euteleostomi</taxon>
        <taxon>Actinopterygii</taxon>
        <taxon>Neopterygii</taxon>
        <taxon>Teleostei</taxon>
        <taxon>Anguilliformes</taxon>
        <taxon>Anguillidae</taxon>
        <taxon>Anguilla</taxon>
    </lineage>
</organism>
<reference evidence="1" key="2">
    <citation type="journal article" date="2015" name="Fish Shellfish Immunol.">
        <title>Early steps in the European eel (Anguilla anguilla)-Vibrio vulnificus interaction in the gills: Role of the RtxA13 toxin.</title>
        <authorList>
            <person name="Callol A."/>
            <person name="Pajuelo D."/>
            <person name="Ebbesson L."/>
            <person name="Teles M."/>
            <person name="MacKenzie S."/>
            <person name="Amaro C."/>
        </authorList>
    </citation>
    <scope>NUCLEOTIDE SEQUENCE</scope>
</reference>
<reference evidence="1" key="1">
    <citation type="submission" date="2014-11" db="EMBL/GenBank/DDBJ databases">
        <authorList>
            <person name="Amaro Gonzalez C."/>
        </authorList>
    </citation>
    <scope>NUCLEOTIDE SEQUENCE</scope>
</reference>
<protein>
    <submittedName>
        <fullName evidence="1">Uncharacterized protein</fullName>
    </submittedName>
</protein>
<name>A0A0E9REK8_ANGAN</name>
<accession>A0A0E9REK8</accession>
<sequence>MLTRQESFSIEVNSKGGWTGNAGKNGGLKTGWKTNNTSLYINLHSSILTG</sequence>
<proteinExistence type="predicted"/>
<evidence type="ECO:0000313" key="1">
    <source>
        <dbReference type="EMBL" id="JAH27591.1"/>
    </source>
</evidence>